<proteinExistence type="inferred from homology"/>
<dbReference type="InterPro" id="IPR035956">
    <property type="entry name" value="RimP_N_sf"/>
</dbReference>
<dbReference type="SUPFAM" id="SSF74942">
    <property type="entry name" value="YhbC-like, C-terminal domain"/>
    <property type="match status" value="1"/>
</dbReference>
<dbReference type="HAMAP" id="MF_01077">
    <property type="entry name" value="RimP"/>
    <property type="match status" value="1"/>
</dbReference>
<reference evidence="6 7" key="1">
    <citation type="submission" date="2022-03" db="EMBL/GenBank/DDBJ databases">
        <title>Novel taxa within the pig intestine.</title>
        <authorList>
            <person name="Wylensek D."/>
            <person name="Bishof K."/>
            <person name="Afrizal A."/>
            <person name="Clavel T."/>
        </authorList>
    </citation>
    <scope>NUCLEOTIDE SEQUENCE [LARGE SCALE GENOMIC DNA]</scope>
    <source>
        <strain evidence="6 7">Cla-KB-P134</strain>
    </source>
</reference>
<evidence type="ECO:0000313" key="7">
    <source>
        <dbReference type="Proteomes" id="UP001285244"/>
    </source>
</evidence>
<protein>
    <recommendedName>
        <fullName evidence="3">Ribosome maturation factor RimP</fullName>
    </recommendedName>
</protein>
<keyword evidence="2 3" id="KW-0690">Ribosome biogenesis</keyword>
<comment type="similarity">
    <text evidence="3">Belongs to the RimP family.</text>
</comment>
<comment type="caution">
    <text evidence="6">The sequence shown here is derived from an EMBL/GenBank/DDBJ whole genome shotgun (WGS) entry which is preliminary data.</text>
</comment>
<dbReference type="Proteomes" id="UP001285244">
    <property type="component" value="Unassembled WGS sequence"/>
</dbReference>
<keyword evidence="1 3" id="KW-0963">Cytoplasm</keyword>
<sequence>MDDLKQWVEPILAENGCRLYALEWLTNEKPPLLRISIEKLDGPVDLDTCAICSDAIGTMLDAKDWYASEYNLEVCSPGAEHELTTDEQIQAAIGSYVYVKLKDPKQGMDHVFGDLISANTELIVISYNVKGRKKKFEIDRSNLALIMTAVKV</sequence>
<evidence type="ECO:0000256" key="1">
    <source>
        <dbReference type="ARBA" id="ARBA00022490"/>
    </source>
</evidence>
<feature type="domain" description="Ribosome maturation factor RimP C-terminal" evidence="5">
    <location>
        <begin position="83"/>
        <end position="149"/>
    </location>
</feature>
<evidence type="ECO:0000256" key="2">
    <source>
        <dbReference type="ARBA" id="ARBA00022517"/>
    </source>
</evidence>
<dbReference type="Pfam" id="PF02576">
    <property type="entry name" value="RimP_N"/>
    <property type="match status" value="1"/>
</dbReference>
<name>A0ABU4WJE3_9FIRM</name>
<gene>
    <name evidence="3" type="primary">rimP</name>
    <name evidence="6" type="ORF">MOZ64_02295</name>
</gene>
<dbReference type="PANTHER" id="PTHR33867">
    <property type="entry name" value="RIBOSOME MATURATION FACTOR RIMP"/>
    <property type="match status" value="1"/>
</dbReference>
<organism evidence="6 7">
    <name type="scientific">Absicoccus intestinalis</name>
    <dbReference type="NCBI Taxonomy" id="2926319"/>
    <lineage>
        <taxon>Bacteria</taxon>
        <taxon>Bacillati</taxon>
        <taxon>Bacillota</taxon>
        <taxon>Erysipelotrichia</taxon>
        <taxon>Erysipelotrichales</taxon>
        <taxon>Erysipelotrichaceae</taxon>
        <taxon>Absicoccus</taxon>
    </lineage>
</organism>
<comment type="function">
    <text evidence="3">Required for maturation of 30S ribosomal subunits.</text>
</comment>
<dbReference type="EMBL" id="JALBUS010000003">
    <property type="protein sequence ID" value="MDX8416674.1"/>
    <property type="molecule type" value="Genomic_DNA"/>
</dbReference>
<evidence type="ECO:0000259" key="4">
    <source>
        <dbReference type="Pfam" id="PF02576"/>
    </source>
</evidence>
<evidence type="ECO:0000313" key="6">
    <source>
        <dbReference type="EMBL" id="MDX8416674.1"/>
    </source>
</evidence>
<keyword evidence="7" id="KW-1185">Reference proteome</keyword>
<evidence type="ECO:0000259" key="5">
    <source>
        <dbReference type="Pfam" id="PF17384"/>
    </source>
</evidence>
<comment type="subcellular location">
    <subcellularLocation>
        <location evidence="3">Cytoplasm</location>
    </subcellularLocation>
</comment>
<dbReference type="Pfam" id="PF17384">
    <property type="entry name" value="DUF150_C"/>
    <property type="match status" value="1"/>
</dbReference>
<dbReference type="PANTHER" id="PTHR33867:SF1">
    <property type="entry name" value="RIBOSOME MATURATION FACTOR RIMP"/>
    <property type="match status" value="1"/>
</dbReference>
<feature type="domain" description="Ribosome maturation factor RimP N-terminal" evidence="4">
    <location>
        <begin position="8"/>
        <end position="80"/>
    </location>
</feature>
<evidence type="ECO:0000256" key="3">
    <source>
        <dbReference type="HAMAP-Rule" id="MF_01077"/>
    </source>
</evidence>
<dbReference type="Gene3D" id="3.30.300.70">
    <property type="entry name" value="RimP-like superfamily, N-terminal"/>
    <property type="match status" value="1"/>
</dbReference>
<dbReference type="InterPro" id="IPR028998">
    <property type="entry name" value="RimP_C"/>
</dbReference>
<dbReference type="InterPro" id="IPR036847">
    <property type="entry name" value="RimP_C_sf"/>
</dbReference>
<dbReference type="InterPro" id="IPR003728">
    <property type="entry name" value="Ribosome_maturation_RimP"/>
</dbReference>
<dbReference type="SUPFAM" id="SSF75420">
    <property type="entry name" value="YhbC-like, N-terminal domain"/>
    <property type="match status" value="1"/>
</dbReference>
<dbReference type="RefSeq" id="WP_320325007.1">
    <property type="nucleotide sequence ID" value="NZ_JALBUS010000003.1"/>
</dbReference>
<dbReference type="InterPro" id="IPR028989">
    <property type="entry name" value="RimP_N"/>
</dbReference>
<dbReference type="CDD" id="cd01734">
    <property type="entry name" value="YlxS_C"/>
    <property type="match status" value="1"/>
</dbReference>
<dbReference type="Gene3D" id="2.30.30.180">
    <property type="entry name" value="Ribosome maturation factor RimP, C-terminal domain"/>
    <property type="match status" value="1"/>
</dbReference>
<accession>A0ABU4WJE3</accession>